<protein>
    <recommendedName>
        <fullName evidence="3">HTH cro/C1-type domain-containing protein</fullName>
    </recommendedName>
</protein>
<comment type="caution">
    <text evidence="1">The sequence shown here is derived from an EMBL/GenBank/DDBJ whole genome shotgun (WGS) entry which is preliminary data.</text>
</comment>
<dbReference type="AlphaFoldDB" id="A0A511B6B3"/>
<evidence type="ECO:0000313" key="2">
    <source>
        <dbReference type="Proteomes" id="UP000321079"/>
    </source>
</evidence>
<name>A0A511B6B3_9PROT</name>
<gene>
    <name evidence="1" type="ORF">GKA01_11150</name>
</gene>
<dbReference type="Gene3D" id="1.10.260.40">
    <property type="entry name" value="lambda repressor-like DNA-binding domains"/>
    <property type="match status" value="1"/>
</dbReference>
<dbReference type="Proteomes" id="UP000321079">
    <property type="component" value="Unassembled WGS sequence"/>
</dbReference>
<dbReference type="RefSeq" id="WP_228119793.1">
    <property type="nucleotide sequence ID" value="NZ_BARK01000029.1"/>
</dbReference>
<sequence>MSDITGRPIASMKSVLEDAVSLAGGQRAWSRKTGINQADVSQALNGKKDPMPESIINALGYVTQIVCIPMRGQNR</sequence>
<organism evidence="1 2">
    <name type="scientific">Gluconobacter kanchanaburiensis NBRC 103587</name>
    <dbReference type="NCBI Taxonomy" id="1307948"/>
    <lineage>
        <taxon>Bacteria</taxon>
        <taxon>Pseudomonadati</taxon>
        <taxon>Pseudomonadota</taxon>
        <taxon>Alphaproteobacteria</taxon>
        <taxon>Acetobacterales</taxon>
        <taxon>Acetobacteraceae</taxon>
        <taxon>Gluconobacter</taxon>
    </lineage>
</organism>
<accession>A0A511B6B3</accession>
<proteinExistence type="predicted"/>
<dbReference type="EMBL" id="BJVA01000005">
    <property type="protein sequence ID" value="GEK95918.1"/>
    <property type="molecule type" value="Genomic_DNA"/>
</dbReference>
<reference evidence="1 2" key="1">
    <citation type="submission" date="2019-07" db="EMBL/GenBank/DDBJ databases">
        <title>Whole genome shotgun sequence of Gluconobacter kanchanaburiensis NBRC 103587.</title>
        <authorList>
            <person name="Hosoyama A."/>
            <person name="Uohara A."/>
            <person name="Ohji S."/>
            <person name="Ichikawa N."/>
        </authorList>
    </citation>
    <scope>NUCLEOTIDE SEQUENCE [LARGE SCALE GENOMIC DNA]</scope>
    <source>
        <strain evidence="1 2">NBRC 103587</strain>
    </source>
</reference>
<evidence type="ECO:0008006" key="3">
    <source>
        <dbReference type="Google" id="ProtNLM"/>
    </source>
</evidence>
<dbReference type="InterPro" id="IPR010982">
    <property type="entry name" value="Lambda_DNA-bd_dom_sf"/>
</dbReference>
<dbReference type="GO" id="GO:0003677">
    <property type="term" value="F:DNA binding"/>
    <property type="evidence" value="ECO:0007669"/>
    <property type="project" value="InterPro"/>
</dbReference>
<evidence type="ECO:0000313" key="1">
    <source>
        <dbReference type="EMBL" id="GEK95918.1"/>
    </source>
</evidence>
<keyword evidence="2" id="KW-1185">Reference proteome</keyword>